<feature type="domain" description="RNA polymerase sigma-70 region 2" evidence="7">
    <location>
        <begin position="40"/>
        <end position="106"/>
    </location>
</feature>
<evidence type="ECO:0000259" key="7">
    <source>
        <dbReference type="Pfam" id="PF04542"/>
    </source>
</evidence>
<evidence type="ECO:0000259" key="8">
    <source>
        <dbReference type="Pfam" id="PF08281"/>
    </source>
</evidence>
<evidence type="ECO:0000256" key="1">
    <source>
        <dbReference type="ARBA" id="ARBA00010641"/>
    </source>
</evidence>
<dbReference type="Gene3D" id="1.10.1740.10">
    <property type="match status" value="1"/>
</dbReference>
<accession>A0ABW5QG79</accession>
<comment type="caution">
    <text evidence="9">The sequence shown here is derived from an EMBL/GenBank/DDBJ whole genome shotgun (WGS) entry which is preliminary data.</text>
</comment>
<evidence type="ECO:0000256" key="3">
    <source>
        <dbReference type="ARBA" id="ARBA00023082"/>
    </source>
</evidence>
<dbReference type="NCBIfam" id="TIGR02937">
    <property type="entry name" value="sigma70-ECF"/>
    <property type="match status" value="1"/>
</dbReference>
<reference evidence="10" key="1">
    <citation type="journal article" date="2019" name="Int. J. Syst. Evol. Microbiol.">
        <title>The Global Catalogue of Microorganisms (GCM) 10K type strain sequencing project: providing services to taxonomists for standard genome sequencing and annotation.</title>
        <authorList>
            <consortium name="The Broad Institute Genomics Platform"/>
            <consortium name="The Broad Institute Genome Sequencing Center for Infectious Disease"/>
            <person name="Wu L."/>
            <person name="Ma J."/>
        </authorList>
    </citation>
    <scope>NUCLEOTIDE SEQUENCE [LARGE SCALE GENOMIC DNA]</scope>
    <source>
        <strain evidence="10">CCM 7427</strain>
    </source>
</reference>
<dbReference type="SUPFAM" id="SSF88946">
    <property type="entry name" value="Sigma2 domain of RNA polymerase sigma factors"/>
    <property type="match status" value="1"/>
</dbReference>
<evidence type="ECO:0000313" key="9">
    <source>
        <dbReference type="EMBL" id="MFD2646506.1"/>
    </source>
</evidence>
<sequence>MTIPALAVSRMPHPPDYALLGELELVSLARLRDERAIRLLIKRHNQRLFRTARSILGNDAEAEDVVQASYALAFTHLDSFRGDSGMATWLTRITVNEALGRLRRRRPTERIDALDDDAPALNSGEPSPEEEVARHEVARLLERMVDRLAPGFRSVFVLRDIEGLSTEETATLLEIPAETVKSRLHRARRELRTQFTSQVTGSFANLYPFDGERCASMADHVLDAIRR</sequence>
<protein>
    <recommendedName>
        <fullName evidence="6">RNA polymerase sigma factor</fullName>
    </recommendedName>
</protein>
<dbReference type="InterPro" id="IPR000838">
    <property type="entry name" value="RNA_pol_sigma70_ECF_CS"/>
</dbReference>
<dbReference type="PROSITE" id="PS01063">
    <property type="entry name" value="SIGMA70_ECF"/>
    <property type="match status" value="1"/>
</dbReference>
<dbReference type="InterPro" id="IPR013324">
    <property type="entry name" value="RNA_pol_sigma_r3/r4-like"/>
</dbReference>
<comment type="similarity">
    <text evidence="1 6">Belongs to the sigma-70 factor family. ECF subfamily.</text>
</comment>
<keyword evidence="3 6" id="KW-0731">Sigma factor</keyword>
<dbReference type="EMBL" id="JBHUNP010000001">
    <property type="protein sequence ID" value="MFD2646506.1"/>
    <property type="molecule type" value="Genomic_DNA"/>
</dbReference>
<keyword evidence="2 6" id="KW-0805">Transcription regulation</keyword>
<dbReference type="Gene3D" id="1.10.10.10">
    <property type="entry name" value="Winged helix-like DNA-binding domain superfamily/Winged helix DNA-binding domain"/>
    <property type="match status" value="1"/>
</dbReference>
<evidence type="ECO:0000313" key="10">
    <source>
        <dbReference type="Proteomes" id="UP001597521"/>
    </source>
</evidence>
<dbReference type="Pfam" id="PF08281">
    <property type="entry name" value="Sigma70_r4_2"/>
    <property type="match status" value="1"/>
</dbReference>
<dbReference type="PANTHER" id="PTHR43133:SF51">
    <property type="entry name" value="RNA POLYMERASE SIGMA FACTOR"/>
    <property type="match status" value="1"/>
</dbReference>
<evidence type="ECO:0000256" key="4">
    <source>
        <dbReference type="ARBA" id="ARBA00023125"/>
    </source>
</evidence>
<evidence type="ECO:0000256" key="2">
    <source>
        <dbReference type="ARBA" id="ARBA00023015"/>
    </source>
</evidence>
<keyword evidence="5 6" id="KW-0804">Transcription</keyword>
<dbReference type="NCBIfam" id="NF008888">
    <property type="entry name" value="PRK11922.1"/>
    <property type="match status" value="1"/>
</dbReference>
<evidence type="ECO:0000256" key="6">
    <source>
        <dbReference type="RuleBase" id="RU000716"/>
    </source>
</evidence>
<dbReference type="InterPro" id="IPR007627">
    <property type="entry name" value="RNA_pol_sigma70_r2"/>
</dbReference>
<dbReference type="Pfam" id="PF04542">
    <property type="entry name" value="Sigma70_r2"/>
    <property type="match status" value="1"/>
</dbReference>
<evidence type="ECO:0000256" key="5">
    <source>
        <dbReference type="ARBA" id="ARBA00023163"/>
    </source>
</evidence>
<feature type="domain" description="RNA polymerase sigma factor 70 region 4 type 2" evidence="8">
    <location>
        <begin position="139"/>
        <end position="191"/>
    </location>
</feature>
<organism evidence="9 10">
    <name type="scientific">Devosia albogilva</name>
    <dbReference type="NCBI Taxonomy" id="429726"/>
    <lineage>
        <taxon>Bacteria</taxon>
        <taxon>Pseudomonadati</taxon>
        <taxon>Pseudomonadota</taxon>
        <taxon>Alphaproteobacteria</taxon>
        <taxon>Hyphomicrobiales</taxon>
        <taxon>Devosiaceae</taxon>
        <taxon>Devosia</taxon>
    </lineage>
</organism>
<dbReference type="CDD" id="cd06171">
    <property type="entry name" value="Sigma70_r4"/>
    <property type="match status" value="1"/>
</dbReference>
<dbReference type="InterPro" id="IPR036388">
    <property type="entry name" value="WH-like_DNA-bd_sf"/>
</dbReference>
<dbReference type="SUPFAM" id="SSF88659">
    <property type="entry name" value="Sigma3 and sigma4 domains of RNA polymerase sigma factors"/>
    <property type="match status" value="1"/>
</dbReference>
<dbReference type="InterPro" id="IPR039425">
    <property type="entry name" value="RNA_pol_sigma-70-like"/>
</dbReference>
<dbReference type="Proteomes" id="UP001597521">
    <property type="component" value="Unassembled WGS sequence"/>
</dbReference>
<dbReference type="InterPro" id="IPR013325">
    <property type="entry name" value="RNA_pol_sigma_r2"/>
</dbReference>
<keyword evidence="4 6" id="KW-0238">DNA-binding</keyword>
<dbReference type="InterPro" id="IPR013249">
    <property type="entry name" value="RNA_pol_sigma70_r4_t2"/>
</dbReference>
<dbReference type="InterPro" id="IPR014284">
    <property type="entry name" value="RNA_pol_sigma-70_dom"/>
</dbReference>
<dbReference type="PANTHER" id="PTHR43133">
    <property type="entry name" value="RNA POLYMERASE ECF-TYPE SIGMA FACTO"/>
    <property type="match status" value="1"/>
</dbReference>
<name>A0ABW5QG79_9HYPH</name>
<dbReference type="RefSeq" id="WP_386831180.1">
    <property type="nucleotide sequence ID" value="NZ_JBHUNP010000001.1"/>
</dbReference>
<gene>
    <name evidence="9" type="ORF">ACFSX5_01715</name>
</gene>
<proteinExistence type="inferred from homology"/>
<keyword evidence="10" id="KW-1185">Reference proteome</keyword>